<evidence type="ECO:0000313" key="2">
    <source>
        <dbReference type="EMBL" id="TQL39683.1"/>
    </source>
</evidence>
<evidence type="ECO:0000256" key="1">
    <source>
        <dbReference type="SAM" id="MobiDB-lite"/>
    </source>
</evidence>
<dbReference type="AlphaFoldDB" id="A0A542XVF7"/>
<dbReference type="EMBL" id="VFOL01000001">
    <property type="protein sequence ID" value="TQL39683.1"/>
    <property type="molecule type" value="Genomic_DNA"/>
</dbReference>
<dbReference type="Gene3D" id="3.90.176.10">
    <property type="entry name" value="Toxin ADP-ribosyltransferase, Chain A, domain 1"/>
    <property type="match status" value="1"/>
</dbReference>
<accession>A0A542XVF7</accession>
<reference evidence="2 3" key="1">
    <citation type="submission" date="2019-06" db="EMBL/GenBank/DDBJ databases">
        <title>Sequencing the genomes of 1000 actinobacteria strains.</title>
        <authorList>
            <person name="Klenk H.-P."/>
        </authorList>
    </citation>
    <scope>NUCLEOTIDE SEQUENCE [LARGE SCALE GENOMIC DNA]</scope>
    <source>
        <strain evidence="2 3">DSM 44819</strain>
    </source>
</reference>
<dbReference type="RefSeq" id="WP_029025047.1">
    <property type="nucleotide sequence ID" value="NZ_BOQM01000001.1"/>
</dbReference>
<protein>
    <submittedName>
        <fullName evidence="2">Uncharacterized protein</fullName>
    </submittedName>
</protein>
<feature type="region of interest" description="Disordered" evidence="1">
    <location>
        <begin position="547"/>
        <end position="572"/>
    </location>
</feature>
<feature type="region of interest" description="Disordered" evidence="1">
    <location>
        <begin position="272"/>
        <end position="329"/>
    </location>
</feature>
<dbReference type="GeneID" id="93774067"/>
<name>A0A542XVF7_SALAC</name>
<comment type="caution">
    <text evidence="2">The sequence shown here is derived from an EMBL/GenBank/DDBJ whole genome shotgun (WGS) entry which is preliminary data.</text>
</comment>
<dbReference type="Proteomes" id="UP000315983">
    <property type="component" value="Unassembled WGS sequence"/>
</dbReference>
<organism evidence="2 3">
    <name type="scientific">Salinispora arenicola</name>
    <dbReference type="NCBI Taxonomy" id="168697"/>
    <lineage>
        <taxon>Bacteria</taxon>
        <taxon>Bacillati</taxon>
        <taxon>Actinomycetota</taxon>
        <taxon>Actinomycetes</taxon>
        <taxon>Micromonosporales</taxon>
        <taxon>Micromonosporaceae</taxon>
        <taxon>Salinispora</taxon>
    </lineage>
</organism>
<gene>
    <name evidence="2" type="ORF">FB564_4955</name>
</gene>
<proteinExistence type="predicted"/>
<sequence>MIEVSAHRVGQVLMVGAEAAVARAAAHLTQPPAEPGRTTVQVIGDDLRDWEQLAPTLAAHTSEVGTSVRLVSPPAMNPPSIASARRLGDQLGIEVVAPDGPLLPARDGSMFVLGPDASWWIIEAGAAARQVGPHHPTPWWAEHRPTTATDWVTIPAGGWLPGGERPDAAVPDDLVLAVPRHDSLFTMVVGAPDQPPVARETLLASVADLPAPVRERLLVVAYGPEQDDAAPALAATFGVRVYGADGLPGYGPAGEIVVRAVAADGRRGPRQCARTFAQAPEETEGRPALRDGPSASPDEWPAGTSATDIAAEAPLPPVRVRPDQRSAAPERHRLRGALGAYYDLHARVVARLLAQHPGLRVLPAGDEPHALMTDLVAVRAFLMGDRSSVTAALRSMSDVGDPAFLICLASGLRRLPSYHGVVYSSVPTEHASRVYPDGRSIWEPTFLEASTTRVAAGAEMTDLIVWSTNGRHVGGFVGGGDHHRVVFPARSRFVVLGHRPAGRDCSAAVFLRDVPAEPGQTEGTTNRRIHKRLEALTAVGARVGRQAASDPGWAVSGELPGCDETGRPYRSE</sequence>
<feature type="compositionally biased region" description="Basic and acidic residues" evidence="1">
    <location>
        <begin position="320"/>
        <end position="329"/>
    </location>
</feature>
<evidence type="ECO:0000313" key="3">
    <source>
        <dbReference type="Proteomes" id="UP000315983"/>
    </source>
</evidence>